<reference evidence="2" key="1">
    <citation type="submission" date="2020-08" db="EMBL/GenBank/DDBJ databases">
        <title>Genome sequencing and assembly of the red palm weevil Rhynchophorus ferrugineus.</title>
        <authorList>
            <person name="Dias G.B."/>
            <person name="Bergman C.M."/>
            <person name="Manee M."/>
        </authorList>
    </citation>
    <scope>NUCLEOTIDE SEQUENCE</scope>
    <source>
        <strain evidence="2">AA-2017</strain>
        <tissue evidence="2">Whole larva</tissue>
    </source>
</reference>
<evidence type="ECO:0000313" key="2">
    <source>
        <dbReference type="EMBL" id="KAF7265080.1"/>
    </source>
</evidence>
<keyword evidence="3" id="KW-1185">Reference proteome</keyword>
<organism evidence="2 3">
    <name type="scientific">Rhynchophorus ferrugineus</name>
    <name type="common">Red palm weevil</name>
    <name type="synonym">Curculio ferrugineus</name>
    <dbReference type="NCBI Taxonomy" id="354439"/>
    <lineage>
        <taxon>Eukaryota</taxon>
        <taxon>Metazoa</taxon>
        <taxon>Ecdysozoa</taxon>
        <taxon>Arthropoda</taxon>
        <taxon>Hexapoda</taxon>
        <taxon>Insecta</taxon>
        <taxon>Pterygota</taxon>
        <taxon>Neoptera</taxon>
        <taxon>Endopterygota</taxon>
        <taxon>Coleoptera</taxon>
        <taxon>Polyphaga</taxon>
        <taxon>Cucujiformia</taxon>
        <taxon>Curculionidae</taxon>
        <taxon>Dryophthorinae</taxon>
        <taxon>Rhynchophorus</taxon>
    </lineage>
</organism>
<evidence type="ECO:0000313" key="3">
    <source>
        <dbReference type="Proteomes" id="UP000625711"/>
    </source>
</evidence>
<proteinExistence type="predicted"/>
<dbReference type="EMBL" id="JAACXV010014960">
    <property type="protein sequence ID" value="KAF7265080.1"/>
    <property type="molecule type" value="Genomic_DNA"/>
</dbReference>
<evidence type="ECO:0000256" key="1">
    <source>
        <dbReference type="SAM" id="MobiDB-lite"/>
    </source>
</evidence>
<accession>A0A834M370</accession>
<dbReference type="AlphaFoldDB" id="A0A834M370"/>
<sequence length="250" mass="27722">MNKQYLRKLIAKSLSRGNELGSLGTDVGSARFARPMLRSERVVTTVSRYPKVRFLFDGTHHLLNGVCTGGTNVESTAFNSDQLYYSFVLKVCQNLHNKFVQSLKNIKRHGGIDRQASKVPRGMKDRERERPWVVPCTVIRQPPLNPPTLRPSPRPPAVPHPSRRPIKSKTVVDASPPTLALSVRFVRAYICFSSPLSSVITRRSQPGGLGELRRPPGPYAAIFKGVHNGGLCVDGELSDDGIADKVLIRY</sequence>
<feature type="region of interest" description="Disordered" evidence="1">
    <location>
        <begin position="143"/>
        <end position="168"/>
    </location>
</feature>
<dbReference type="Proteomes" id="UP000625711">
    <property type="component" value="Unassembled WGS sequence"/>
</dbReference>
<protein>
    <submittedName>
        <fullName evidence="2">Uncharacterized protein</fullName>
    </submittedName>
</protein>
<name>A0A834M370_RHYFE</name>
<feature type="compositionally biased region" description="Pro residues" evidence="1">
    <location>
        <begin position="143"/>
        <end position="159"/>
    </location>
</feature>
<gene>
    <name evidence="2" type="ORF">GWI33_021535</name>
</gene>
<comment type="caution">
    <text evidence="2">The sequence shown here is derived from an EMBL/GenBank/DDBJ whole genome shotgun (WGS) entry which is preliminary data.</text>
</comment>